<dbReference type="Proteomes" id="UP000321058">
    <property type="component" value="Unassembled WGS sequence"/>
</dbReference>
<comment type="caution">
    <text evidence="2">The sequence shown here is derived from an EMBL/GenBank/DDBJ whole genome shotgun (WGS) entry which is preliminary data.</text>
</comment>
<accession>A0A512N8V2</accession>
<protein>
    <submittedName>
        <fullName evidence="2">Uncharacterized protein</fullName>
    </submittedName>
</protein>
<gene>
    <name evidence="2" type="ORF">RSO01_25540</name>
</gene>
<evidence type="ECO:0000256" key="1">
    <source>
        <dbReference type="SAM" id="MobiDB-lite"/>
    </source>
</evidence>
<evidence type="ECO:0000313" key="3">
    <source>
        <dbReference type="Proteomes" id="UP000321058"/>
    </source>
</evidence>
<feature type="region of interest" description="Disordered" evidence="1">
    <location>
        <begin position="1"/>
        <end position="37"/>
    </location>
</feature>
<proteinExistence type="predicted"/>
<organism evidence="2 3">
    <name type="scientific">Reyranella soli</name>
    <dbReference type="NCBI Taxonomy" id="1230389"/>
    <lineage>
        <taxon>Bacteria</taxon>
        <taxon>Pseudomonadati</taxon>
        <taxon>Pseudomonadota</taxon>
        <taxon>Alphaproteobacteria</taxon>
        <taxon>Hyphomicrobiales</taxon>
        <taxon>Reyranellaceae</taxon>
        <taxon>Reyranella</taxon>
    </lineage>
</organism>
<dbReference type="EMBL" id="BKAJ01000037">
    <property type="protein sequence ID" value="GEP55388.1"/>
    <property type="molecule type" value="Genomic_DNA"/>
</dbReference>
<sequence length="71" mass="7615">MGFGSARPCLQGPGQKKAGAEAPAKKRRNLDSDAPSNLKTVAEAGEKSFNIKTMPLFPQAVNERLQTTSNR</sequence>
<keyword evidence="3" id="KW-1185">Reference proteome</keyword>
<reference evidence="2 3" key="1">
    <citation type="submission" date="2019-07" db="EMBL/GenBank/DDBJ databases">
        <title>Whole genome shotgun sequence of Reyranella soli NBRC 108950.</title>
        <authorList>
            <person name="Hosoyama A."/>
            <person name="Uohara A."/>
            <person name="Ohji S."/>
            <person name="Ichikawa N."/>
        </authorList>
    </citation>
    <scope>NUCLEOTIDE SEQUENCE [LARGE SCALE GENOMIC DNA]</scope>
    <source>
        <strain evidence="2 3">NBRC 108950</strain>
    </source>
</reference>
<dbReference type="AlphaFoldDB" id="A0A512N8V2"/>
<evidence type="ECO:0000313" key="2">
    <source>
        <dbReference type="EMBL" id="GEP55388.1"/>
    </source>
</evidence>
<name>A0A512N8V2_9HYPH</name>